<dbReference type="GO" id="GO:0004521">
    <property type="term" value="F:RNA endonuclease activity"/>
    <property type="evidence" value="ECO:0007669"/>
    <property type="project" value="TreeGrafter"/>
</dbReference>
<dbReference type="EMBL" id="JBBCAQ010000037">
    <property type="protein sequence ID" value="KAK7574145.1"/>
    <property type="molecule type" value="Genomic_DNA"/>
</dbReference>
<accession>A0AAN9T7P9</accession>
<organism evidence="3 4">
    <name type="scientific">Parthenolecanium corni</name>
    <dbReference type="NCBI Taxonomy" id="536013"/>
    <lineage>
        <taxon>Eukaryota</taxon>
        <taxon>Metazoa</taxon>
        <taxon>Ecdysozoa</taxon>
        <taxon>Arthropoda</taxon>
        <taxon>Hexapoda</taxon>
        <taxon>Insecta</taxon>
        <taxon>Pterygota</taxon>
        <taxon>Neoptera</taxon>
        <taxon>Paraneoptera</taxon>
        <taxon>Hemiptera</taxon>
        <taxon>Sternorrhyncha</taxon>
        <taxon>Coccoidea</taxon>
        <taxon>Coccidae</taxon>
        <taxon>Parthenolecanium</taxon>
    </lineage>
</organism>
<dbReference type="Proteomes" id="UP001367676">
    <property type="component" value="Unassembled WGS sequence"/>
</dbReference>
<dbReference type="FunFam" id="3.40.50.11980:FF:000001">
    <property type="entry name" value="ZC3H12A isoform 1"/>
    <property type="match status" value="1"/>
</dbReference>
<dbReference type="PANTHER" id="PTHR12876">
    <property type="entry name" value="N4BP1-RELATED"/>
    <property type="match status" value="1"/>
</dbReference>
<gene>
    <name evidence="3" type="ORF">V9T40_011336</name>
</gene>
<dbReference type="Pfam" id="PF11977">
    <property type="entry name" value="RNase_Zc3h12a"/>
    <property type="match status" value="1"/>
</dbReference>
<evidence type="ECO:0000259" key="2">
    <source>
        <dbReference type="Pfam" id="PF11977"/>
    </source>
</evidence>
<dbReference type="Gene3D" id="3.40.50.11980">
    <property type="match status" value="1"/>
</dbReference>
<evidence type="ECO:0000313" key="3">
    <source>
        <dbReference type="EMBL" id="KAK7574145.1"/>
    </source>
</evidence>
<dbReference type="InterPro" id="IPR021869">
    <property type="entry name" value="RNase_Zc3h12_NYN"/>
</dbReference>
<feature type="compositionally biased region" description="Basic and acidic residues" evidence="1">
    <location>
        <begin position="147"/>
        <end position="165"/>
    </location>
</feature>
<protein>
    <recommendedName>
        <fullName evidence="2">RNase NYN domain-containing protein</fullName>
    </recommendedName>
</protein>
<dbReference type="PANTHER" id="PTHR12876:SF35">
    <property type="entry name" value="LD08718P-RELATED"/>
    <property type="match status" value="1"/>
</dbReference>
<feature type="domain" description="RNase NYN" evidence="2">
    <location>
        <begin position="191"/>
        <end position="343"/>
    </location>
</feature>
<comment type="caution">
    <text evidence="3">The sequence shown here is derived from an EMBL/GenBank/DDBJ whole genome shotgun (WGS) entry which is preliminary data.</text>
</comment>
<dbReference type="InterPro" id="IPR051101">
    <property type="entry name" value="ZC3H12/N4BP1_RNase_Reg"/>
</dbReference>
<dbReference type="AlphaFoldDB" id="A0AAN9T7P9"/>
<evidence type="ECO:0000313" key="4">
    <source>
        <dbReference type="Proteomes" id="UP001367676"/>
    </source>
</evidence>
<sequence>MKHPTCLRKHMNMSGSETTVVVLSDSDNESESTQVVTIDESDVIVDSEIEVITLDDSNVNQSKVTFDLDTSPDFIPINGNIQYDRDKPQRGRKRRFADYSPVYVSKRQRTTKKGKQIIALAKNNIKTFNRFERKRQKFIASKKSKRTEKSVSLDTQTKSENDATKPKTPQIQLSHTNIHNFVNTPRLAGGLRPVILDGCNVAFGFGNGKFQIEGIIFVIEYFQKRGHKDIVSFLPQIYRHDKFRSLDVAKQIKEYEKENIIIYTPSRFLNGKLIKPYDDRFIVQYASEREGVIISNDGYSDLINEESSWRTTIEQRIINFTFARGLFMLPKDPLGPDGPTLDEMLKFPLT</sequence>
<proteinExistence type="predicted"/>
<evidence type="ECO:0000256" key="1">
    <source>
        <dbReference type="SAM" id="MobiDB-lite"/>
    </source>
</evidence>
<dbReference type="GO" id="GO:0036464">
    <property type="term" value="C:cytoplasmic ribonucleoprotein granule"/>
    <property type="evidence" value="ECO:0007669"/>
    <property type="project" value="TreeGrafter"/>
</dbReference>
<keyword evidence="4" id="KW-1185">Reference proteome</keyword>
<dbReference type="GO" id="GO:0005634">
    <property type="term" value="C:nucleus"/>
    <property type="evidence" value="ECO:0007669"/>
    <property type="project" value="TreeGrafter"/>
</dbReference>
<name>A0AAN9T7P9_9HEMI</name>
<reference evidence="3 4" key="1">
    <citation type="submission" date="2024-03" db="EMBL/GenBank/DDBJ databases">
        <title>Adaptation during the transition from Ophiocordyceps entomopathogen to insect associate is accompanied by gene loss and intensified selection.</title>
        <authorList>
            <person name="Ward C.M."/>
            <person name="Onetto C.A."/>
            <person name="Borneman A.R."/>
        </authorList>
    </citation>
    <scope>NUCLEOTIDE SEQUENCE [LARGE SCALE GENOMIC DNA]</scope>
    <source>
        <strain evidence="3">AWRI1</strain>
        <tissue evidence="3">Single Adult Female</tissue>
    </source>
</reference>
<feature type="region of interest" description="Disordered" evidence="1">
    <location>
        <begin position="139"/>
        <end position="170"/>
    </location>
</feature>
<dbReference type="GO" id="GO:0003729">
    <property type="term" value="F:mRNA binding"/>
    <property type="evidence" value="ECO:0007669"/>
    <property type="project" value="TreeGrafter"/>
</dbReference>